<dbReference type="SMART" id="SM00530">
    <property type="entry name" value="HTH_XRE"/>
    <property type="match status" value="1"/>
</dbReference>
<name>A0ABX0TAI8_9MICO</name>
<dbReference type="PROSITE" id="PS50943">
    <property type="entry name" value="HTH_CROC1"/>
    <property type="match status" value="1"/>
</dbReference>
<dbReference type="EMBL" id="JAAOYO010000005">
    <property type="protein sequence ID" value="NII42526.1"/>
    <property type="molecule type" value="Genomic_DNA"/>
</dbReference>
<dbReference type="CDD" id="cd00093">
    <property type="entry name" value="HTH_XRE"/>
    <property type="match status" value="1"/>
</dbReference>
<proteinExistence type="predicted"/>
<organism evidence="3 4">
    <name type="scientific">Curtobacterium salicis</name>
    <dbReference type="NCBI Taxonomy" id="1779862"/>
    <lineage>
        <taxon>Bacteria</taxon>
        <taxon>Bacillati</taxon>
        <taxon>Actinomycetota</taxon>
        <taxon>Actinomycetes</taxon>
        <taxon>Micrococcales</taxon>
        <taxon>Microbacteriaceae</taxon>
        <taxon>Curtobacterium</taxon>
    </lineage>
</organism>
<evidence type="ECO:0000256" key="1">
    <source>
        <dbReference type="SAM" id="MobiDB-lite"/>
    </source>
</evidence>
<accession>A0ABX0TAI8</accession>
<dbReference type="Gene3D" id="1.10.260.40">
    <property type="entry name" value="lambda repressor-like DNA-binding domains"/>
    <property type="match status" value="1"/>
</dbReference>
<sequence>MVRLPLTPLDLRRGLRLGRVLRSARGDRSMLDVALAAGLSPETLRKIETGRIATPAFSTVAALAGVLGLSLDAVWTEVSAVGDDEIGAGAPGSDPRHDPASGIVMVSEPRGLPVA</sequence>
<evidence type="ECO:0000313" key="3">
    <source>
        <dbReference type="EMBL" id="NII42526.1"/>
    </source>
</evidence>
<dbReference type="SUPFAM" id="SSF47413">
    <property type="entry name" value="lambda repressor-like DNA-binding domains"/>
    <property type="match status" value="1"/>
</dbReference>
<dbReference type="InterPro" id="IPR010982">
    <property type="entry name" value="Lambda_DNA-bd_dom_sf"/>
</dbReference>
<keyword evidence="4" id="KW-1185">Reference proteome</keyword>
<comment type="caution">
    <text evidence="3">The sequence shown here is derived from an EMBL/GenBank/DDBJ whole genome shotgun (WGS) entry which is preliminary data.</text>
</comment>
<dbReference type="InterPro" id="IPR001387">
    <property type="entry name" value="Cro/C1-type_HTH"/>
</dbReference>
<gene>
    <name evidence="3" type="ORF">E9228_003195</name>
</gene>
<evidence type="ECO:0000313" key="4">
    <source>
        <dbReference type="Proteomes" id="UP001318300"/>
    </source>
</evidence>
<reference evidence="3 4" key="1">
    <citation type="submission" date="2020-03" db="EMBL/GenBank/DDBJ databases">
        <title>Above-ground endophytic microbial communities from plants in different locations in the United States.</title>
        <authorList>
            <person name="Frank C."/>
        </authorList>
    </citation>
    <scope>NUCLEOTIDE SEQUENCE [LARGE SCALE GENOMIC DNA]</scope>
    <source>
        <strain evidence="3 4">WW7</strain>
    </source>
</reference>
<dbReference type="RefSeq" id="WP_166781508.1">
    <property type="nucleotide sequence ID" value="NZ_JAAOYO010000005.1"/>
</dbReference>
<protein>
    <submittedName>
        <fullName evidence="3">Transcriptional regulator with XRE-family HTH domain</fullName>
    </submittedName>
</protein>
<feature type="region of interest" description="Disordered" evidence="1">
    <location>
        <begin position="85"/>
        <end position="115"/>
    </location>
</feature>
<dbReference type="Proteomes" id="UP001318300">
    <property type="component" value="Unassembled WGS sequence"/>
</dbReference>
<evidence type="ECO:0000259" key="2">
    <source>
        <dbReference type="PROSITE" id="PS50943"/>
    </source>
</evidence>
<dbReference type="Pfam" id="PF01381">
    <property type="entry name" value="HTH_3"/>
    <property type="match status" value="1"/>
</dbReference>
<feature type="domain" description="HTH cro/C1-type" evidence="2">
    <location>
        <begin position="29"/>
        <end position="74"/>
    </location>
</feature>